<dbReference type="InterPro" id="IPR000477">
    <property type="entry name" value="RT_dom"/>
</dbReference>
<feature type="region of interest" description="Disordered" evidence="2">
    <location>
        <begin position="414"/>
        <end position="438"/>
    </location>
</feature>
<dbReference type="PANTHER" id="PTHR47331:SF1">
    <property type="entry name" value="GAG-LIKE PROTEIN"/>
    <property type="match status" value="1"/>
</dbReference>
<dbReference type="InterPro" id="IPR012337">
    <property type="entry name" value="RNaseH-like_sf"/>
</dbReference>
<dbReference type="Pfam" id="PF05380">
    <property type="entry name" value="Peptidase_A17"/>
    <property type="match status" value="1"/>
</dbReference>
<dbReference type="SUPFAM" id="SSF56672">
    <property type="entry name" value="DNA/RNA polymerases"/>
    <property type="match status" value="1"/>
</dbReference>
<dbReference type="InterPro" id="IPR041588">
    <property type="entry name" value="Integrase_H2C2"/>
</dbReference>
<organism evidence="5 6">
    <name type="scientific">Loxostege sticticalis</name>
    <name type="common">Beet webworm moth</name>
    <dbReference type="NCBI Taxonomy" id="481309"/>
    <lineage>
        <taxon>Eukaryota</taxon>
        <taxon>Metazoa</taxon>
        <taxon>Ecdysozoa</taxon>
        <taxon>Arthropoda</taxon>
        <taxon>Hexapoda</taxon>
        <taxon>Insecta</taxon>
        <taxon>Pterygota</taxon>
        <taxon>Neoptera</taxon>
        <taxon>Endopterygota</taxon>
        <taxon>Lepidoptera</taxon>
        <taxon>Glossata</taxon>
        <taxon>Ditrysia</taxon>
        <taxon>Pyraloidea</taxon>
        <taxon>Crambidae</taxon>
        <taxon>Pyraustinae</taxon>
        <taxon>Loxostege</taxon>
    </lineage>
</organism>
<dbReference type="InterPro" id="IPR043502">
    <property type="entry name" value="DNA/RNA_pol_sf"/>
</dbReference>
<dbReference type="Gene3D" id="2.40.70.10">
    <property type="entry name" value="Acid Proteases"/>
    <property type="match status" value="1"/>
</dbReference>
<dbReference type="CDD" id="cd01644">
    <property type="entry name" value="RT_pepA17"/>
    <property type="match status" value="1"/>
</dbReference>
<feature type="region of interest" description="Disordered" evidence="2">
    <location>
        <begin position="1455"/>
        <end position="1474"/>
    </location>
</feature>
<keyword evidence="1" id="KW-0378">Hydrolase</keyword>
<evidence type="ECO:0000256" key="2">
    <source>
        <dbReference type="SAM" id="MobiDB-lite"/>
    </source>
</evidence>
<dbReference type="Pfam" id="PF00665">
    <property type="entry name" value="rve"/>
    <property type="match status" value="1"/>
</dbReference>
<dbReference type="Gene3D" id="3.30.420.10">
    <property type="entry name" value="Ribonuclease H-like superfamily/Ribonuclease H"/>
    <property type="match status" value="1"/>
</dbReference>
<dbReference type="Gene3D" id="3.10.10.10">
    <property type="entry name" value="HIV Type 1 Reverse Transcriptase, subunit A, domain 1"/>
    <property type="match status" value="1"/>
</dbReference>
<dbReference type="Proteomes" id="UP001549920">
    <property type="component" value="Unassembled WGS sequence"/>
</dbReference>
<evidence type="ECO:0000259" key="4">
    <source>
        <dbReference type="PROSITE" id="PS50994"/>
    </source>
</evidence>
<dbReference type="InterPro" id="IPR005312">
    <property type="entry name" value="DUF1759"/>
</dbReference>
<protein>
    <recommendedName>
        <fullName evidence="7">Endonuclease</fullName>
    </recommendedName>
</protein>
<dbReference type="Pfam" id="PF00078">
    <property type="entry name" value="RVT_1"/>
    <property type="match status" value="1"/>
</dbReference>
<dbReference type="PROSITE" id="PS50994">
    <property type="entry name" value="INTEGRASE"/>
    <property type="match status" value="1"/>
</dbReference>
<dbReference type="Pfam" id="PF03564">
    <property type="entry name" value="DUF1759"/>
    <property type="match status" value="1"/>
</dbReference>
<dbReference type="Pfam" id="PF17921">
    <property type="entry name" value="Integrase_H2C2"/>
    <property type="match status" value="1"/>
</dbReference>
<dbReference type="InterPro" id="IPR036397">
    <property type="entry name" value="RNaseH_sf"/>
</dbReference>
<dbReference type="InterPro" id="IPR001995">
    <property type="entry name" value="Peptidase_A2_cat"/>
</dbReference>
<dbReference type="Gene3D" id="3.30.70.270">
    <property type="match status" value="1"/>
</dbReference>
<keyword evidence="6" id="KW-1185">Reference proteome</keyword>
<dbReference type="InterPro" id="IPR008042">
    <property type="entry name" value="Retrotrans_Pao"/>
</dbReference>
<dbReference type="EMBL" id="JBEUOH010000012">
    <property type="protein sequence ID" value="KAL0880576.1"/>
    <property type="molecule type" value="Genomic_DNA"/>
</dbReference>
<sequence length="1693" mass="194347">MEALLETQNQLMRGMDQLLTNFKKDGHDRKTPEMIKRRLDTLDTYWQEFHSNHVSLCANGDQNHAYFMENDYEKTREFYNQARQTIASYQPSTTRPSTPIYLKPATPLSQTTQQPPVNPSIAPATKSEGTSSKLDEMLRKQTSNFKAFTRTVANIHLPSLCEKWEFEDVLRTLQSRWAAIDLLHWEIDSELQSENPSYELEFSHHEKTYNEVKKAINTKMWSVSHREKMIPQMDIPVFAGSYQQWTAFKDLFQESIHTNSSLSSAQKLQFLKSKLKGEAEKLVQHLNISSENYQVAWEILNNRFNNTKLIFTSHVNTLLNLPTMQSQSSSHIKRLHDTTNECLHAIEKLGVDTSTWGPLLVHLLAQKLDADTHNDYIESLRKPRELPTIDDFLSFLESKFTSLEAFRRKQDVTKQEESRFKRSNHYQPTNHHYNKPSFKSVPPVKTLHVETYKCVFCNQNHPLYYCKTFRESRPDIKRKTISKFNFAKHNTLLHEALVTSSNAATNDPNSEPNQRKCNVSQENIAEILLATAYVNVQAADGTYHKMRALIDQGSQTSIISENAAQLLQLPRQRCKGVIYGVGAKENNCKGVLNVTLSSLHNDFTMTTDVFIMNTLMNRLPNHTFQKPSWPYLDTIQLADSEFHVSRPVDMLLGADVYSSIILCGIIKLDTHYPVAQETQFCWILCGNVKTFQCNVVINNTEDLQRFWEIEDITPDTNISAADDKCLQFYLSTTERNQDGRYTVRLPLKPNFEGKLGTSKPMAVAQFRQLERKFTKHQTIAKDYQLFIHEYLELGHMIHAPLTSAGNTSLEYYLPHHAVSRPDSTTTKLRVVFNASAKTSSGQSLNDLMEAGPNLQQDLQTLILKWRQYQYAFTADIEKMFRQIWIHPEDQKYQKIIWRNSPQEMLKEYQLTTVTYGTKAAPFLAMMTLKQLAIDEKPNYQNSKAPKVLEESFYMDDLLYGSNSIPEAKQIQTDLIQILKSAGFNLRKWASNTPELIPNQDSNQESFNFKLPESTKTLGLLENNTKLKLIFQNVWQLKIEWDEKLPGDICTEWKKVLDDINKINQLNIPRWLGTRLNDWIELHGFCDASTKAYAAVIYCVVNKNESSSVILIAGKARLVPISKNITLPRLELCGAVLLSKLMDKVKGCLTDPTTIIKAKVCKYGCMDVWMYGCMDVWMFVTLSPSYNIKTYGWIDSKVVLGWLHGEPNRWKPFVANRVSQVIEIMPSSCWQYVKSEENPADCASRGLSGPRWLPTYYDQENKTIFTTELEVKKSAQTNVVTKPDDNIIQQIITKHSTFTRAVRVLAWVLRAISRHKNQTPFITLPELQKAKEMIIKDTQSLEFQDEINKLNGGEFVDKKSKTRNLKPFIDKSGILRVGGRLENAFIDDEMKHPAIIPHSSKLTELLIDHAHKSTFHGGARVTSAYLRQKYWIVGGNRATKKQLRLCVKCRRTDPDKQQQLMGDLPASRSNPSRPFHHTGVDFTGSVLIKTNKGRGVKTTKGYVAVFVCMVTKAVHLELVSDLTSSSFLAALRRMAARRGVPRHIYSDNGTNFVGASRILKREFDETKHIFTNEFLSEVTEMGIEWSFNAPGWPSAGGLWEGAVKSLKYHLKRVVGEQKLTYEEFTTILTQIEGCLNSRPLCPLTEDPDDLNYLTPSHFLNSGPMLTIFETERDERTRWQLTQKIFVDIWKRWQA</sequence>
<dbReference type="PROSITE" id="PS50175">
    <property type="entry name" value="ASP_PROT_RETROV"/>
    <property type="match status" value="1"/>
</dbReference>
<dbReference type="SUPFAM" id="SSF53098">
    <property type="entry name" value="Ribonuclease H-like"/>
    <property type="match status" value="1"/>
</dbReference>
<gene>
    <name evidence="5" type="ORF">ABMA27_001807</name>
</gene>
<dbReference type="InterPro" id="IPR021109">
    <property type="entry name" value="Peptidase_aspartic_dom_sf"/>
</dbReference>
<feature type="region of interest" description="Disordered" evidence="2">
    <location>
        <begin position="105"/>
        <end position="132"/>
    </location>
</feature>
<proteinExistence type="predicted"/>
<dbReference type="InterPro" id="IPR001584">
    <property type="entry name" value="Integrase_cat-core"/>
</dbReference>
<comment type="caution">
    <text evidence="5">The sequence shown here is derived from an EMBL/GenBank/DDBJ whole genome shotgun (WGS) entry which is preliminary data.</text>
</comment>
<evidence type="ECO:0000313" key="5">
    <source>
        <dbReference type="EMBL" id="KAL0880576.1"/>
    </source>
</evidence>
<reference evidence="5 6" key="1">
    <citation type="submission" date="2024-06" db="EMBL/GenBank/DDBJ databases">
        <title>A chromosome-level genome assembly of beet webworm, Loxostege sticticalis.</title>
        <authorList>
            <person name="Zhang Y."/>
        </authorList>
    </citation>
    <scope>NUCLEOTIDE SEQUENCE [LARGE SCALE GENOMIC DNA]</scope>
    <source>
        <strain evidence="5">AQ026</strain>
        <tissue evidence="5">Whole body</tissue>
    </source>
</reference>
<accession>A0ABR3HVJ0</accession>
<feature type="domain" description="Integrase catalytic" evidence="4">
    <location>
        <begin position="1469"/>
        <end position="1662"/>
    </location>
</feature>
<evidence type="ECO:0000313" key="6">
    <source>
        <dbReference type="Proteomes" id="UP001549920"/>
    </source>
</evidence>
<evidence type="ECO:0000256" key="1">
    <source>
        <dbReference type="ARBA" id="ARBA00022801"/>
    </source>
</evidence>
<evidence type="ECO:0000259" key="3">
    <source>
        <dbReference type="PROSITE" id="PS50175"/>
    </source>
</evidence>
<feature type="domain" description="Peptidase A2" evidence="3">
    <location>
        <begin position="546"/>
        <end position="582"/>
    </location>
</feature>
<name>A0ABR3HVJ0_LOXSC</name>
<dbReference type="PANTHER" id="PTHR47331">
    <property type="entry name" value="PHD-TYPE DOMAIN-CONTAINING PROTEIN"/>
    <property type="match status" value="1"/>
</dbReference>
<evidence type="ECO:0008006" key="7">
    <source>
        <dbReference type="Google" id="ProtNLM"/>
    </source>
</evidence>
<dbReference type="InterPro" id="IPR043128">
    <property type="entry name" value="Rev_trsase/Diguanyl_cyclase"/>
</dbReference>